<protein>
    <submittedName>
        <fullName evidence="2">Uncharacterized protein</fullName>
    </submittedName>
</protein>
<feature type="compositionally biased region" description="Polar residues" evidence="1">
    <location>
        <begin position="47"/>
        <end position="56"/>
    </location>
</feature>
<sequence>MSWLLNHSCSGPVLALLSNPQHITSRCCSLQALQKCLVQERPRASVSMTPRVSTQAPAPRKAGTVCGDSPPAEDVEQGMPKGRSKALMENPGNTLWTSNVLESGLSSVADLMKMGNDGYTKHLNPLRNDGFTKHSIHLQNDGFTKHLNPLLNDGFTKHSIHLRNDRFTNTPESPTESRIHQHLNPLLNDGFTKHSIHLQNDGFTKHLNPLWNDGFTKHQNPLLNDGFTKHSIHLQNDGFTKHLNPLQNDGFTKHLNPLRNDGFTKHLTPLQNDGFNSINDNLLYTDTEKNEVLLQKPH</sequence>
<feature type="region of interest" description="Disordered" evidence="1">
    <location>
        <begin position="47"/>
        <end position="91"/>
    </location>
</feature>
<reference evidence="2 3" key="1">
    <citation type="submission" date="2018-07" db="EMBL/GenBank/DDBJ databases">
        <title>A high quality draft genome assembly of the barn swallow (H. rustica rustica).</title>
        <authorList>
            <person name="Formenti G."/>
            <person name="Chiara M."/>
            <person name="Poveda L."/>
            <person name="Francoijs K.-J."/>
            <person name="Bonisoli-Alquati A."/>
            <person name="Canova L."/>
            <person name="Gianfranceschi L."/>
            <person name="Horner D.S."/>
            <person name="Saino N."/>
        </authorList>
    </citation>
    <scope>NUCLEOTIDE SEQUENCE [LARGE SCALE GENOMIC DNA]</scope>
    <source>
        <strain evidence="2">Chelidonia</strain>
        <tissue evidence="2">Blood</tissue>
    </source>
</reference>
<evidence type="ECO:0000256" key="1">
    <source>
        <dbReference type="SAM" id="MobiDB-lite"/>
    </source>
</evidence>
<name>A0A3M0L029_HIRRU</name>
<dbReference type="STRING" id="333673.A0A3M0L029"/>
<gene>
    <name evidence="2" type="ORF">DUI87_06667</name>
</gene>
<comment type="caution">
    <text evidence="2">The sequence shown here is derived from an EMBL/GenBank/DDBJ whole genome shotgun (WGS) entry which is preliminary data.</text>
</comment>
<accession>A0A3M0L029</accession>
<dbReference type="EMBL" id="QRBI01000103">
    <property type="protein sequence ID" value="RMC16340.1"/>
    <property type="molecule type" value="Genomic_DNA"/>
</dbReference>
<keyword evidence="3" id="KW-1185">Reference proteome</keyword>
<proteinExistence type="predicted"/>
<organism evidence="2 3">
    <name type="scientific">Hirundo rustica rustica</name>
    <dbReference type="NCBI Taxonomy" id="333673"/>
    <lineage>
        <taxon>Eukaryota</taxon>
        <taxon>Metazoa</taxon>
        <taxon>Chordata</taxon>
        <taxon>Craniata</taxon>
        <taxon>Vertebrata</taxon>
        <taxon>Euteleostomi</taxon>
        <taxon>Archelosauria</taxon>
        <taxon>Archosauria</taxon>
        <taxon>Dinosauria</taxon>
        <taxon>Saurischia</taxon>
        <taxon>Theropoda</taxon>
        <taxon>Coelurosauria</taxon>
        <taxon>Aves</taxon>
        <taxon>Neognathae</taxon>
        <taxon>Neoaves</taxon>
        <taxon>Telluraves</taxon>
        <taxon>Australaves</taxon>
        <taxon>Passeriformes</taxon>
        <taxon>Sylvioidea</taxon>
        <taxon>Hirundinidae</taxon>
        <taxon>Hirundo</taxon>
    </lineage>
</organism>
<evidence type="ECO:0000313" key="3">
    <source>
        <dbReference type="Proteomes" id="UP000269221"/>
    </source>
</evidence>
<dbReference type="Proteomes" id="UP000269221">
    <property type="component" value="Unassembled WGS sequence"/>
</dbReference>
<evidence type="ECO:0000313" key="2">
    <source>
        <dbReference type="EMBL" id="RMC16340.1"/>
    </source>
</evidence>